<keyword evidence="3" id="KW-1185">Reference proteome</keyword>
<reference evidence="2 3" key="1">
    <citation type="submission" date="2019-03" db="EMBL/GenBank/DDBJ databases">
        <title>First draft genome of Liparis tanakae, snailfish: a comprehensive survey of snailfish specific genes.</title>
        <authorList>
            <person name="Kim W."/>
            <person name="Song I."/>
            <person name="Jeong J.-H."/>
            <person name="Kim D."/>
            <person name="Kim S."/>
            <person name="Ryu S."/>
            <person name="Song J.Y."/>
            <person name="Lee S.K."/>
        </authorList>
    </citation>
    <scope>NUCLEOTIDE SEQUENCE [LARGE SCALE GENOMIC DNA]</scope>
    <source>
        <tissue evidence="2">Muscle</tissue>
    </source>
</reference>
<feature type="region of interest" description="Disordered" evidence="1">
    <location>
        <begin position="1"/>
        <end position="23"/>
    </location>
</feature>
<gene>
    <name evidence="2" type="ORF">EYF80_036871</name>
</gene>
<comment type="caution">
    <text evidence="2">The sequence shown here is derived from an EMBL/GenBank/DDBJ whole genome shotgun (WGS) entry which is preliminary data.</text>
</comment>
<proteinExistence type="predicted"/>
<sequence length="77" mass="8526">MLLLSQHRVTEEHRSPPTARCASQRLNNSLAAHRDTDDEDQLGSRWVSSCSSEDTVSRRLSDGVAVKQLPFPFGCTA</sequence>
<evidence type="ECO:0000256" key="1">
    <source>
        <dbReference type="SAM" id="MobiDB-lite"/>
    </source>
</evidence>
<dbReference type="Proteomes" id="UP000314294">
    <property type="component" value="Unassembled WGS sequence"/>
</dbReference>
<name>A0A4Z2GJ79_9TELE</name>
<protein>
    <submittedName>
        <fullName evidence="2">Uncharacterized protein</fullName>
    </submittedName>
</protein>
<dbReference type="EMBL" id="SRLO01000532">
    <property type="protein sequence ID" value="TNN52933.1"/>
    <property type="molecule type" value="Genomic_DNA"/>
</dbReference>
<organism evidence="2 3">
    <name type="scientific">Liparis tanakae</name>
    <name type="common">Tanaka's snailfish</name>
    <dbReference type="NCBI Taxonomy" id="230148"/>
    <lineage>
        <taxon>Eukaryota</taxon>
        <taxon>Metazoa</taxon>
        <taxon>Chordata</taxon>
        <taxon>Craniata</taxon>
        <taxon>Vertebrata</taxon>
        <taxon>Euteleostomi</taxon>
        <taxon>Actinopterygii</taxon>
        <taxon>Neopterygii</taxon>
        <taxon>Teleostei</taxon>
        <taxon>Neoteleostei</taxon>
        <taxon>Acanthomorphata</taxon>
        <taxon>Eupercaria</taxon>
        <taxon>Perciformes</taxon>
        <taxon>Cottioidei</taxon>
        <taxon>Cottales</taxon>
        <taxon>Liparidae</taxon>
        <taxon>Liparis</taxon>
    </lineage>
</organism>
<evidence type="ECO:0000313" key="2">
    <source>
        <dbReference type="EMBL" id="TNN52933.1"/>
    </source>
</evidence>
<accession>A0A4Z2GJ79</accession>
<evidence type="ECO:0000313" key="3">
    <source>
        <dbReference type="Proteomes" id="UP000314294"/>
    </source>
</evidence>
<dbReference type="AlphaFoldDB" id="A0A4Z2GJ79"/>